<keyword evidence="2" id="KW-1185">Reference proteome</keyword>
<dbReference type="EMBL" id="JBICBT010000051">
    <property type="protein sequence ID" value="KAL3125085.1"/>
    <property type="molecule type" value="Genomic_DNA"/>
</dbReference>
<organism evidence="1 2">
    <name type="scientific">Heterodera trifolii</name>
    <dbReference type="NCBI Taxonomy" id="157864"/>
    <lineage>
        <taxon>Eukaryota</taxon>
        <taxon>Metazoa</taxon>
        <taxon>Ecdysozoa</taxon>
        <taxon>Nematoda</taxon>
        <taxon>Chromadorea</taxon>
        <taxon>Rhabditida</taxon>
        <taxon>Tylenchina</taxon>
        <taxon>Tylenchomorpha</taxon>
        <taxon>Tylenchoidea</taxon>
        <taxon>Heteroderidae</taxon>
        <taxon>Heteroderinae</taxon>
        <taxon>Heterodera</taxon>
    </lineage>
</organism>
<name>A0ABD2MC36_9BILA</name>
<gene>
    <name evidence="1" type="ORF">niasHT_000357</name>
</gene>
<proteinExistence type="predicted"/>
<evidence type="ECO:0000313" key="2">
    <source>
        <dbReference type="Proteomes" id="UP001620626"/>
    </source>
</evidence>
<comment type="caution">
    <text evidence="1">The sequence shown here is derived from an EMBL/GenBank/DDBJ whole genome shotgun (WGS) entry which is preliminary data.</text>
</comment>
<sequence length="161" mass="19210">MCADLAASELKWVFLKIHYFGRKINWAKRRSLKKQQQQQIEYEVQQLLKLIEHIREKYPDKTEISSLDILRFVQEMHGGMANGPYGEWPYRSFNMWLMQHQRRNTMAFMPQSIDALKFADEMDQEEEQLISSSVNALLMNWRRQLRSGQQNTFIPLLPFGV</sequence>
<accession>A0ABD2MC36</accession>
<evidence type="ECO:0000313" key="1">
    <source>
        <dbReference type="EMBL" id="KAL3125085.1"/>
    </source>
</evidence>
<reference evidence="1 2" key="1">
    <citation type="submission" date="2024-10" db="EMBL/GenBank/DDBJ databases">
        <authorList>
            <person name="Kim D."/>
        </authorList>
    </citation>
    <scope>NUCLEOTIDE SEQUENCE [LARGE SCALE GENOMIC DNA]</scope>
    <source>
        <strain evidence="1">BH-2024</strain>
    </source>
</reference>
<dbReference type="AlphaFoldDB" id="A0ABD2MC36"/>
<protein>
    <submittedName>
        <fullName evidence="1">Uncharacterized protein</fullName>
    </submittedName>
</protein>
<dbReference type="Proteomes" id="UP001620626">
    <property type="component" value="Unassembled WGS sequence"/>
</dbReference>